<reference evidence="2" key="1">
    <citation type="submission" date="2023-08" db="EMBL/GenBank/DDBJ databases">
        <authorList>
            <person name="Audoor S."/>
            <person name="Bilcke G."/>
        </authorList>
    </citation>
    <scope>NUCLEOTIDE SEQUENCE</scope>
</reference>
<name>A0AAD2FUR9_9STRA</name>
<sequence>MRRPKLRNATRLDETHETIGFDGNQNHIPNRRRAGTDDSADTFTSASSSRQCLGDALKDCGDFHFDMSDRWKTALMEALDQPMFPDEDQVLPRHRRLRKGVTNFVKKRAQGLRRDSRRDVLDHQPVSPMAMN</sequence>
<accession>A0AAD2FUR9</accession>
<protein>
    <submittedName>
        <fullName evidence="2">Uncharacterized protein</fullName>
    </submittedName>
</protein>
<feature type="compositionally biased region" description="Basic and acidic residues" evidence="1">
    <location>
        <begin position="112"/>
        <end position="122"/>
    </location>
</feature>
<organism evidence="2 3">
    <name type="scientific">Cylindrotheca closterium</name>
    <dbReference type="NCBI Taxonomy" id="2856"/>
    <lineage>
        <taxon>Eukaryota</taxon>
        <taxon>Sar</taxon>
        <taxon>Stramenopiles</taxon>
        <taxon>Ochrophyta</taxon>
        <taxon>Bacillariophyta</taxon>
        <taxon>Bacillariophyceae</taxon>
        <taxon>Bacillariophycidae</taxon>
        <taxon>Bacillariales</taxon>
        <taxon>Bacillariaceae</taxon>
        <taxon>Cylindrotheca</taxon>
    </lineage>
</organism>
<feature type="region of interest" description="Disordered" evidence="1">
    <location>
        <begin position="17"/>
        <end position="48"/>
    </location>
</feature>
<comment type="caution">
    <text evidence="2">The sequence shown here is derived from an EMBL/GenBank/DDBJ whole genome shotgun (WGS) entry which is preliminary data.</text>
</comment>
<keyword evidence="3" id="KW-1185">Reference proteome</keyword>
<dbReference type="AlphaFoldDB" id="A0AAD2FUR9"/>
<dbReference type="Proteomes" id="UP001295423">
    <property type="component" value="Unassembled WGS sequence"/>
</dbReference>
<feature type="region of interest" description="Disordered" evidence="1">
    <location>
        <begin position="108"/>
        <end position="132"/>
    </location>
</feature>
<proteinExistence type="predicted"/>
<evidence type="ECO:0000313" key="3">
    <source>
        <dbReference type="Proteomes" id="UP001295423"/>
    </source>
</evidence>
<gene>
    <name evidence="2" type="ORF">CYCCA115_LOCUS13738</name>
</gene>
<dbReference type="EMBL" id="CAKOGP040001814">
    <property type="protein sequence ID" value="CAJ1952831.1"/>
    <property type="molecule type" value="Genomic_DNA"/>
</dbReference>
<evidence type="ECO:0000313" key="2">
    <source>
        <dbReference type="EMBL" id="CAJ1952831.1"/>
    </source>
</evidence>
<evidence type="ECO:0000256" key="1">
    <source>
        <dbReference type="SAM" id="MobiDB-lite"/>
    </source>
</evidence>